<keyword evidence="1" id="KW-0732">Signal</keyword>
<evidence type="ECO:0000313" key="2">
    <source>
        <dbReference type="EMBL" id="NOV36266.1"/>
    </source>
</evidence>
<protein>
    <recommendedName>
        <fullName evidence="3">Secreted protein</fullName>
    </recommendedName>
</protein>
<feature type="signal peptide" evidence="1">
    <location>
        <begin position="1"/>
        <end position="32"/>
    </location>
</feature>
<accession>A0A6M2CS19</accession>
<proteinExistence type="predicted"/>
<evidence type="ECO:0000256" key="1">
    <source>
        <dbReference type="SAM" id="SignalP"/>
    </source>
</evidence>
<name>A0A6M2CS19_RHIMP</name>
<evidence type="ECO:0008006" key="3">
    <source>
        <dbReference type="Google" id="ProtNLM"/>
    </source>
</evidence>
<feature type="chain" id="PRO_5026928820" description="Secreted protein" evidence="1">
    <location>
        <begin position="33"/>
        <end position="105"/>
    </location>
</feature>
<reference evidence="2" key="1">
    <citation type="submission" date="2019-09" db="EMBL/GenBank/DDBJ databases">
        <title>Organ-specific transcriptomic study of the physiology of the cattle tick, Rhipicephalus microplus.</title>
        <authorList>
            <person name="Tirloni L."/>
            <person name="Braz G."/>
            <person name="Gandara A.C.P."/>
            <person name="Sabadin G.A."/>
            <person name="da Silva R.M."/>
            <person name="Guizzo M.G."/>
            <person name="Machado J.A."/>
            <person name="Costa E.P."/>
            <person name="Gomes H.F."/>
            <person name="Moraes J."/>
            <person name="Mota M.B.S."/>
            <person name="Mesquita R.D."/>
            <person name="Alvarenga P.H."/>
            <person name="Alves F."/>
            <person name="Seixas A."/>
            <person name="da Fonseca R.N."/>
            <person name="Fogaca A."/>
            <person name="Logullo C."/>
            <person name="Tanaka A."/>
            <person name="Daffre S."/>
            <person name="Termignoni C."/>
            <person name="Vaz I.S.Jr."/>
            <person name="Oliveira P.L."/>
            <person name="Ribeiro J.M."/>
        </authorList>
    </citation>
    <scope>NUCLEOTIDE SEQUENCE</scope>
    <source>
        <strain evidence="2">Porto Alegre</strain>
    </source>
</reference>
<dbReference type="AlphaFoldDB" id="A0A6M2CS19"/>
<sequence length="105" mass="12092">MGNATHEASHSTRMGSIAWILVSFVLLVPCGQQPLNRKTNLGRSLAARLHHLCSSRLTNPNQLLRFTTRYYFNRNKGASRNARVKTHAVRIIFMMADRLQRHIFF</sequence>
<dbReference type="EMBL" id="GHWJ01003529">
    <property type="protein sequence ID" value="NOV36266.1"/>
    <property type="molecule type" value="Transcribed_RNA"/>
</dbReference>
<organism evidence="2">
    <name type="scientific">Rhipicephalus microplus</name>
    <name type="common">Cattle tick</name>
    <name type="synonym">Boophilus microplus</name>
    <dbReference type="NCBI Taxonomy" id="6941"/>
    <lineage>
        <taxon>Eukaryota</taxon>
        <taxon>Metazoa</taxon>
        <taxon>Ecdysozoa</taxon>
        <taxon>Arthropoda</taxon>
        <taxon>Chelicerata</taxon>
        <taxon>Arachnida</taxon>
        <taxon>Acari</taxon>
        <taxon>Parasitiformes</taxon>
        <taxon>Ixodida</taxon>
        <taxon>Ixodoidea</taxon>
        <taxon>Ixodidae</taxon>
        <taxon>Rhipicephalinae</taxon>
        <taxon>Rhipicephalus</taxon>
        <taxon>Boophilus</taxon>
    </lineage>
</organism>